<dbReference type="GO" id="GO:0035267">
    <property type="term" value="C:NuA4 histone acetyltransferase complex"/>
    <property type="evidence" value="ECO:0007669"/>
    <property type="project" value="TreeGrafter"/>
</dbReference>
<dbReference type="AlphaFoldDB" id="A0AAN9MDU0"/>
<dbReference type="GO" id="GO:0000124">
    <property type="term" value="C:SAGA complex"/>
    <property type="evidence" value="ECO:0007669"/>
    <property type="project" value="TreeGrafter"/>
</dbReference>
<evidence type="ECO:0000313" key="2">
    <source>
        <dbReference type="Proteomes" id="UP001367508"/>
    </source>
</evidence>
<dbReference type="PANTHER" id="PTHR11139">
    <property type="entry name" value="ATAXIA TELANGIECTASIA MUTATED ATM -RELATED"/>
    <property type="match status" value="1"/>
</dbReference>
<dbReference type="InterPro" id="IPR046805">
    <property type="entry name" value="Tra1_ring"/>
</dbReference>
<dbReference type="GO" id="GO:0005634">
    <property type="term" value="C:nucleus"/>
    <property type="evidence" value="ECO:0007669"/>
    <property type="project" value="TreeGrafter"/>
</dbReference>
<dbReference type="GO" id="GO:0006355">
    <property type="term" value="P:regulation of DNA-templated transcription"/>
    <property type="evidence" value="ECO:0007669"/>
    <property type="project" value="TreeGrafter"/>
</dbReference>
<gene>
    <name evidence="1" type="ORF">VNO77_08117</name>
</gene>
<reference evidence="1 2" key="1">
    <citation type="submission" date="2024-01" db="EMBL/GenBank/DDBJ databases">
        <title>The genomes of 5 underutilized Papilionoideae crops provide insights into root nodulation and disease resistanc.</title>
        <authorList>
            <person name="Jiang F."/>
        </authorList>
    </citation>
    <scope>NUCLEOTIDE SEQUENCE [LARGE SCALE GENOMIC DNA]</scope>
    <source>
        <strain evidence="1">LVBAO_FW01</strain>
        <tissue evidence="1">Leaves</tissue>
    </source>
</reference>
<organism evidence="1 2">
    <name type="scientific">Canavalia gladiata</name>
    <name type="common">Sword bean</name>
    <name type="synonym">Dolichos gladiatus</name>
    <dbReference type="NCBI Taxonomy" id="3824"/>
    <lineage>
        <taxon>Eukaryota</taxon>
        <taxon>Viridiplantae</taxon>
        <taxon>Streptophyta</taxon>
        <taxon>Embryophyta</taxon>
        <taxon>Tracheophyta</taxon>
        <taxon>Spermatophyta</taxon>
        <taxon>Magnoliopsida</taxon>
        <taxon>eudicotyledons</taxon>
        <taxon>Gunneridae</taxon>
        <taxon>Pentapetalae</taxon>
        <taxon>rosids</taxon>
        <taxon>fabids</taxon>
        <taxon>Fabales</taxon>
        <taxon>Fabaceae</taxon>
        <taxon>Papilionoideae</taxon>
        <taxon>50 kb inversion clade</taxon>
        <taxon>NPAAA clade</taxon>
        <taxon>indigoferoid/millettioid clade</taxon>
        <taxon>Phaseoleae</taxon>
        <taxon>Canavalia</taxon>
    </lineage>
</organism>
<dbReference type="PANTHER" id="PTHR11139:SF1">
    <property type="entry name" value="TRANSFORMATION_TRANSCRIPTION DOMAIN-ASSOCIATED PROTEIN"/>
    <property type="match status" value="1"/>
</dbReference>
<comment type="caution">
    <text evidence="1">The sequence shown here is derived from an EMBL/GenBank/DDBJ whole genome shotgun (WGS) entry which is preliminary data.</text>
</comment>
<dbReference type="Proteomes" id="UP001367508">
    <property type="component" value="Unassembled WGS sequence"/>
</dbReference>
<sequence length="239" mass="27327">MGFVHIQINTLYPCGKRFPRRWKGCLCLVYEPRDPEVRMKFFPLHHESLGKTLFIRLQFIIQTQEWGALSDVFWLKQGLDLLLAILVEDKPITLAPNSARVQPLLVSSPLLESSGMPHEVNDVSEGSEDAPLTFETLVLKHTQFLNTVSKLQVADLLIPLRELAHTDANVAYHLWVLVFPIVWVTLHKEEQVTLAKPMINLLSKDYHKRQQACRPNVVQALLEGLQLSYPQPRIPTNDP</sequence>
<name>A0AAN9MDU0_CANGL</name>
<evidence type="ECO:0000313" key="1">
    <source>
        <dbReference type="EMBL" id="KAK7350053.1"/>
    </source>
</evidence>
<proteinExistence type="predicted"/>
<dbReference type="Pfam" id="PF20206">
    <property type="entry name" value="Tra1_ring"/>
    <property type="match status" value="1"/>
</dbReference>
<keyword evidence="2" id="KW-1185">Reference proteome</keyword>
<dbReference type="InterPro" id="IPR050517">
    <property type="entry name" value="DDR_Repair_Kinase"/>
</dbReference>
<protein>
    <submittedName>
        <fullName evidence="1">Uncharacterized protein</fullName>
    </submittedName>
</protein>
<dbReference type="GO" id="GO:0006281">
    <property type="term" value="P:DNA repair"/>
    <property type="evidence" value="ECO:0007669"/>
    <property type="project" value="TreeGrafter"/>
</dbReference>
<dbReference type="EMBL" id="JAYMYQ010000002">
    <property type="protein sequence ID" value="KAK7350053.1"/>
    <property type="molecule type" value="Genomic_DNA"/>
</dbReference>
<accession>A0AAN9MDU0</accession>